<feature type="transmembrane region" description="Helical" evidence="9">
    <location>
        <begin position="95"/>
        <end position="121"/>
    </location>
</feature>
<organism evidence="11 12">
    <name type="scientific">Anaerobranca gottschalkii DSM 13577</name>
    <dbReference type="NCBI Taxonomy" id="1120990"/>
    <lineage>
        <taxon>Bacteria</taxon>
        <taxon>Bacillati</taxon>
        <taxon>Bacillota</taxon>
        <taxon>Clostridia</taxon>
        <taxon>Eubacteriales</taxon>
        <taxon>Proteinivoracaceae</taxon>
        <taxon>Anaerobranca</taxon>
    </lineage>
</organism>
<comment type="subcellular location">
    <subcellularLocation>
        <location evidence="1">Cell membrane</location>
        <topology evidence="1">Multi-pass membrane protein</topology>
    </subcellularLocation>
</comment>
<dbReference type="STRING" id="1120990.SAMN03080614_10154"/>
<evidence type="ECO:0000256" key="9">
    <source>
        <dbReference type="SAM" id="Phobius"/>
    </source>
</evidence>
<evidence type="ECO:0000256" key="3">
    <source>
        <dbReference type="ARBA" id="ARBA00022449"/>
    </source>
</evidence>
<feature type="transmembrane region" description="Helical" evidence="9">
    <location>
        <begin position="190"/>
        <end position="212"/>
    </location>
</feature>
<proteinExistence type="inferred from homology"/>
<evidence type="ECO:0000313" key="12">
    <source>
        <dbReference type="Proteomes" id="UP000243819"/>
    </source>
</evidence>
<dbReference type="EMBL" id="FOIF01000015">
    <property type="protein sequence ID" value="SES86998.1"/>
    <property type="molecule type" value="Genomic_DNA"/>
</dbReference>
<keyword evidence="3" id="KW-0050">Antiport</keyword>
<dbReference type="Proteomes" id="UP000243819">
    <property type="component" value="Unassembled WGS sequence"/>
</dbReference>
<evidence type="ECO:0000256" key="8">
    <source>
        <dbReference type="ARBA" id="ARBA00038435"/>
    </source>
</evidence>
<accession>A0A1H9ZYU7</accession>
<keyword evidence="12" id="KW-1185">Reference proteome</keyword>
<feature type="transmembrane region" description="Helical" evidence="9">
    <location>
        <begin position="133"/>
        <end position="161"/>
    </location>
</feature>
<feature type="domain" description="Na+/H+ antiporter NhaC-like C-terminal" evidence="10">
    <location>
        <begin position="158"/>
        <end position="451"/>
    </location>
</feature>
<feature type="transmembrane region" description="Helical" evidence="9">
    <location>
        <begin position="310"/>
        <end position="328"/>
    </location>
</feature>
<keyword evidence="2" id="KW-0813">Transport</keyword>
<feature type="transmembrane region" description="Helical" evidence="9">
    <location>
        <begin position="348"/>
        <end position="367"/>
    </location>
</feature>
<dbReference type="PANTHER" id="PTHR33451:SF3">
    <property type="entry name" value="MALATE-2H(+)_NA(+)-LACTATE ANTIPORTER"/>
    <property type="match status" value="1"/>
</dbReference>
<dbReference type="GO" id="GO:0015297">
    <property type="term" value="F:antiporter activity"/>
    <property type="evidence" value="ECO:0007669"/>
    <property type="project" value="UniProtKB-KW"/>
</dbReference>
<gene>
    <name evidence="11" type="ORF">SAMN03080614_10154</name>
</gene>
<reference evidence="12" key="1">
    <citation type="submission" date="2016-10" db="EMBL/GenBank/DDBJ databases">
        <authorList>
            <person name="Varghese N."/>
            <person name="Submissions S."/>
        </authorList>
    </citation>
    <scope>NUCLEOTIDE SEQUENCE [LARGE SCALE GENOMIC DNA]</scope>
    <source>
        <strain evidence="12">DSM 13577</strain>
    </source>
</reference>
<evidence type="ECO:0000256" key="6">
    <source>
        <dbReference type="ARBA" id="ARBA00022989"/>
    </source>
</evidence>
<dbReference type="InterPro" id="IPR052180">
    <property type="entry name" value="NhaC_Na-H+_Antiporter"/>
</dbReference>
<evidence type="ECO:0000256" key="7">
    <source>
        <dbReference type="ARBA" id="ARBA00023136"/>
    </source>
</evidence>
<evidence type="ECO:0000256" key="2">
    <source>
        <dbReference type="ARBA" id="ARBA00022448"/>
    </source>
</evidence>
<keyword evidence="7 9" id="KW-0472">Membrane</keyword>
<keyword evidence="4" id="KW-1003">Cell membrane</keyword>
<dbReference type="Pfam" id="PF03553">
    <property type="entry name" value="Na_H_antiporter"/>
    <property type="match status" value="1"/>
</dbReference>
<feature type="transmembrane region" description="Helical" evidence="9">
    <location>
        <begin position="68"/>
        <end position="89"/>
    </location>
</feature>
<feature type="transmembrane region" description="Helical" evidence="9">
    <location>
        <begin position="233"/>
        <end position="252"/>
    </location>
</feature>
<dbReference type="AlphaFoldDB" id="A0A1H9ZYU7"/>
<feature type="transmembrane region" description="Helical" evidence="9">
    <location>
        <begin position="7"/>
        <end position="28"/>
    </location>
</feature>
<feature type="transmembrane region" description="Helical" evidence="9">
    <location>
        <begin position="34"/>
        <end position="56"/>
    </location>
</feature>
<feature type="transmembrane region" description="Helical" evidence="9">
    <location>
        <begin position="428"/>
        <end position="453"/>
    </location>
</feature>
<dbReference type="InterPro" id="IPR004770">
    <property type="entry name" value="Na/H_antiport_NhaC"/>
</dbReference>
<keyword evidence="6 9" id="KW-1133">Transmembrane helix</keyword>
<evidence type="ECO:0000256" key="4">
    <source>
        <dbReference type="ARBA" id="ARBA00022475"/>
    </source>
</evidence>
<dbReference type="PANTHER" id="PTHR33451">
    <property type="entry name" value="MALATE-2H(+)/NA(+)-LACTATE ANTIPORTER"/>
    <property type="match status" value="1"/>
</dbReference>
<dbReference type="GO" id="GO:0005886">
    <property type="term" value="C:plasma membrane"/>
    <property type="evidence" value="ECO:0007669"/>
    <property type="project" value="UniProtKB-SubCell"/>
</dbReference>
<evidence type="ECO:0000256" key="1">
    <source>
        <dbReference type="ARBA" id="ARBA00004651"/>
    </source>
</evidence>
<protein>
    <submittedName>
        <fullName evidence="11">Na+:H+ antiporter, NhaC family</fullName>
    </submittedName>
</protein>
<dbReference type="NCBIfam" id="TIGR00931">
    <property type="entry name" value="antiport_nhaC"/>
    <property type="match status" value="1"/>
</dbReference>
<keyword evidence="5 9" id="KW-0812">Transmembrane</keyword>
<evidence type="ECO:0000256" key="5">
    <source>
        <dbReference type="ARBA" id="ARBA00022692"/>
    </source>
</evidence>
<evidence type="ECO:0000259" key="10">
    <source>
        <dbReference type="Pfam" id="PF03553"/>
    </source>
</evidence>
<dbReference type="InterPro" id="IPR018461">
    <property type="entry name" value="Na/H_Antiport_NhaC-like_C"/>
</dbReference>
<dbReference type="RefSeq" id="WP_341423028.1">
    <property type="nucleotide sequence ID" value="NZ_FOIF01000015.1"/>
</dbReference>
<sequence>MKKQATILHALIPILFLLVVLSVSIFYFGADPHIPLILAIIVAALVAKFMLNYSWGEIEEGILDTIRLAMQAILILMVIGTIVGTWILSGTVPAMIYYGLQILSPSIFLLAAALICAIVSLSTGSSWTTAATVGIALMGVGKGLGIPVGMVAGAIVSGAYFGDKLSPLSETTNLAPAMAGSNLFDHIRSMAYTTLPTFGLALILYGILGIRYGSANMDTGQIQAITTAISENFNISPLLIIPPIFVIVIVVLKIPALPGLIAGTVLGGIFAAIFQGASLADIIDAAHYGLEVETGMELVDNLLSRGGLDGMMWTVSLIICALSFGGVLEKTGMLKAFAMGILKIAKSVGSLVFATTITSILVNALTADQYLALVVPGRMYKEAYKERNLPPELLSRTLEAGGTVTSALFPWNTCGAYMMATLGVSPLVYVPFAFLNILVPIVNIVFSSLGIGYKKPTGE</sequence>
<name>A0A1H9ZYU7_9FIRM</name>
<evidence type="ECO:0000313" key="11">
    <source>
        <dbReference type="EMBL" id="SES86998.1"/>
    </source>
</evidence>
<comment type="similarity">
    <text evidence="8">Belongs to the NhaC Na(+)/H(+) (TC 2.A.35) antiporter family.</text>
</comment>